<dbReference type="RefSeq" id="WP_317795431.1">
    <property type="nucleotide sequence ID" value="NZ_AP028461.1"/>
</dbReference>
<evidence type="ECO:0000259" key="2">
    <source>
        <dbReference type="Pfam" id="PF01636"/>
    </source>
</evidence>
<evidence type="ECO:0000313" key="3">
    <source>
        <dbReference type="EMBL" id="MFD1365195.1"/>
    </source>
</evidence>
<dbReference type="Gene3D" id="1.10.510.10">
    <property type="entry name" value="Transferase(Phosphotransferase) domain 1"/>
    <property type="match status" value="1"/>
</dbReference>
<dbReference type="SUPFAM" id="SSF56112">
    <property type="entry name" value="Protein kinase-like (PK-like)"/>
    <property type="match status" value="1"/>
</dbReference>
<evidence type="ECO:0000256" key="1">
    <source>
        <dbReference type="SAM" id="MobiDB-lite"/>
    </source>
</evidence>
<dbReference type="Proteomes" id="UP001597183">
    <property type="component" value="Unassembled WGS sequence"/>
</dbReference>
<keyword evidence="4" id="KW-1185">Reference proteome</keyword>
<evidence type="ECO:0000313" key="4">
    <source>
        <dbReference type="Proteomes" id="UP001597183"/>
    </source>
</evidence>
<dbReference type="EMBL" id="JBHTMK010000008">
    <property type="protein sequence ID" value="MFD1365195.1"/>
    <property type="molecule type" value="Genomic_DNA"/>
</dbReference>
<feature type="compositionally biased region" description="Low complexity" evidence="1">
    <location>
        <begin position="10"/>
        <end position="21"/>
    </location>
</feature>
<organism evidence="3 4">
    <name type="scientific">Actinoplanes sichuanensis</name>
    <dbReference type="NCBI Taxonomy" id="512349"/>
    <lineage>
        <taxon>Bacteria</taxon>
        <taxon>Bacillati</taxon>
        <taxon>Actinomycetota</taxon>
        <taxon>Actinomycetes</taxon>
        <taxon>Micromonosporales</taxon>
        <taxon>Micromonosporaceae</taxon>
        <taxon>Actinoplanes</taxon>
    </lineage>
</organism>
<feature type="region of interest" description="Disordered" evidence="1">
    <location>
        <begin position="1"/>
        <end position="22"/>
    </location>
</feature>
<feature type="domain" description="Aminoglycoside phosphotransferase" evidence="2">
    <location>
        <begin position="27"/>
        <end position="110"/>
    </location>
</feature>
<proteinExistence type="predicted"/>
<dbReference type="Pfam" id="PF01636">
    <property type="entry name" value="APH"/>
    <property type="match status" value="1"/>
</dbReference>
<gene>
    <name evidence="3" type="ORF">ACFQ5G_07565</name>
</gene>
<dbReference type="InterPro" id="IPR002575">
    <property type="entry name" value="Aminoglycoside_PTrfase"/>
</dbReference>
<protein>
    <submittedName>
        <fullName evidence="3">Phosphotransferase family protein</fullName>
    </submittedName>
</protein>
<name>A0ABW4A4N6_9ACTN</name>
<dbReference type="InterPro" id="IPR011009">
    <property type="entry name" value="Kinase-like_dom_sf"/>
</dbReference>
<reference evidence="4" key="1">
    <citation type="journal article" date="2019" name="Int. J. Syst. Evol. Microbiol.">
        <title>The Global Catalogue of Microorganisms (GCM) 10K type strain sequencing project: providing services to taxonomists for standard genome sequencing and annotation.</title>
        <authorList>
            <consortium name="The Broad Institute Genomics Platform"/>
            <consortium name="The Broad Institute Genome Sequencing Center for Infectious Disease"/>
            <person name="Wu L."/>
            <person name="Ma J."/>
        </authorList>
    </citation>
    <scope>NUCLEOTIDE SEQUENCE [LARGE SCALE GENOMIC DNA]</scope>
    <source>
        <strain evidence="4">CCM 7526</strain>
    </source>
</reference>
<comment type="caution">
    <text evidence="3">The sequence shown here is derived from an EMBL/GenBank/DDBJ whole genome shotgun (WGS) entry which is preliminary data.</text>
</comment>
<sequence length="145" mass="15836">MKSAACCRHSSSPGCGGTSTPIIPPPRRAEITAHVLELTQLGPLSAVPCHLDFTVRNLIAQPNGDLAIIDFEHSRRDPATRDLVRLATRTWPPRPDLEEAFLYGYGPLSDLDRQIIEHSAHLDALTAIARPYMTALTLGQMSGRT</sequence>
<accession>A0ABW4A4N6</accession>